<protein>
    <submittedName>
        <fullName evidence="9">Fatty acid hydroxylase superfamily protein</fullName>
    </submittedName>
</protein>
<evidence type="ECO:0000256" key="1">
    <source>
        <dbReference type="ARBA" id="ARBA00004127"/>
    </source>
</evidence>
<keyword evidence="4" id="KW-0560">Oxidoreductase</keyword>
<evidence type="ECO:0000256" key="4">
    <source>
        <dbReference type="ARBA" id="ARBA00023002"/>
    </source>
</evidence>
<evidence type="ECO:0000313" key="10">
    <source>
        <dbReference type="Proteomes" id="UP000317093"/>
    </source>
</evidence>
<dbReference type="Proteomes" id="UP000317093">
    <property type="component" value="Chromosome"/>
</dbReference>
<dbReference type="RefSeq" id="WP_419193091.1">
    <property type="nucleotide sequence ID" value="NZ_CP036279.1"/>
</dbReference>
<sequence length="268" mass="30721">MIAASMTTLLPILFLASFWLWETFAPARPFADHRLKHAGNNLALALGNNLLIGVLFGTATVLVAEWTETRHAGLTGLLGWSGFWRVVLVIVLLDAAMYVWHRLNHEIPFLWRFHRMHHTDTRMDVTTATRFHLGEHLGARLNRLWLIPLIGASAWEVVLYDLCLLAVTQWHHANVSVGRWDAPLRSILVTPGMHKVHHSEIRDETNSNYSAVFSWWDRIGRSFRFRDDLGAIRFGLPEFPERRWQGIWGMLTTPFVDHPPPESDGEKG</sequence>
<proteinExistence type="predicted"/>
<keyword evidence="10" id="KW-1185">Reference proteome</keyword>
<accession>A0A518AWW3</accession>
<dbReference type="EMBL" id="CP036279">
    <property type="protein sequence ID" value="QDU59214.1"/>
    <property type="molecule type" value="Genomic_DNA"/>
</dbReference>
<comment type="subcellular location">
    <subcellularLocation>
        <location evidence="1">Endomembrane system</location>
        <topology evidence="1">Multi-pass membrane protein</topology>
    </subcellularLocation>
</comment>
<evidence type="ECO:0000256" key="7">
    <source>
        <dbReference type="SAM" id="Phobius"/>
    </source>
</evidence>
<reference evidence="9 10" key="1">
    <citation type="submission" date="2019-02" db="EMBL/GenBank/DDBJ databases">
        <title>Deep-cultivation of Planctomycetes and their phenomic and genomic characterization uncovers novel biology.</title>
        <authorList>
            <person name="Wiegand S."/>
            <person name="Jogler M."/>
            <person name="Boedeker C."/>
            <person name="Pinto D."/>
            <person name="Vollmers J."/>
            <person name="Rivas-Marin E."/>
            <person name="Kohn T."/>
            <person name="Peeters S.H."/>
            <person name="Heuer A."/>
            <person name="Rast P."/>
            <person name="Oberbeckmann S."/>
            <person name="Bunk B."/>
            <person name="Jeske O."/>
            <person name="Meyerdierks A."/>
            <person name="Storesund J.E."/>
            <person name="Kallscheuer N."/>
            <person name="Luecker S."/>
            <person name="Lage O.M."/>
            <person name="Pohl T."/>
            <person name="Merkel B.J."/>
            <person name="Hornburger P."/>
            <person name="Mueller R.-W."/>
            <person name="Bruemmer F."/>
            <person name="Labrenz M."/>
            <person name="Spormann A.M."/>
            <person name="Op den Camp H."/>
            <person name="Overmann J."/>
            <person name="Amann R."/>
            <person name="Jetten M.S.M."/>
            <person name="Mascher T."/>
            <person name="Medema M.H."/>
            <person name="Devos D.P."/>
            <person name="Kaster A.-K."/>
            <person name="Ovreas L."/>
            <person name="Rohde M."/>
            <person name="Galperin M.Y."/>
            <person name="Jogler C."/>
        </authorList>
    </citation>
    <scope>NUCLEOTIDE SEQUENCE [LARGE SCALE GENOMIC DNA]</scope>
    <source>
        <strain evidence="9 10">Pan216</strain>
    </source>
</reference>
<evidence type="ECO:0000256" key="6">
    <source>
        <dbReference type="ARBA" id="ARBA00023136"/>
    </source>
</evidence>
<keyword evidence="6 7" id="KW-0472">Membrane</keyword>
<dbReference type="GO" id="GO:0016020">
    <property type="term" value="C:membrane"/>
    <property type="evidence" value="ECO:0007669"/>
    <property type="project" value="GOC"/>
</dbReference>
<dbReference type="GO" id="GO:0008610">
    <property type="term" value="P:lipid biosynthetic process"/>
    <property type="evidence" value="ECO:0007669"/>
    <property type="project" value="InterPro"/>
</dbReference>
<evidence type="ECO:0000256" key="3">
    <source>
        <dbReference type="ARBA" id="ARBA00022989"/>
    </source>
</evidence>
<dbReference type="GO" id="GO:0006643">
    <property type="term" value="P:membrane lipid metabolic process"/>
    <property type="evidence" value="ECO:0007669"/>
    <property type="project" value="TreeGrafter"/>
</dbReference>
<evidence type="ECO:0000256" key="2">
    <source>
        <dbReference type="ARBA" id="ARBA00022692"/>
    </source>
</evidence>
<organism evidence="9 10">
    <name type="scientific">Kolteria novifilia</name>
    <dbReference type="NCBI Taxonomy" id="2527975"/>
    <lineage>
        <taxon>Bacteria</taxon>
        <taxon>Pseudomonadati</taxon>
        <taxon>Planctomycetota</taxon>
        <taxon>Planctomycetia</taxon>
        <taxon>Kolteriales</taxon>
        <taxon>Kolteriaceae</taxon>
        <taxon>Kolteria</taxon>
    </lineage>
</organism>
<dbReference type="PANTHER" id="PTHR21624">
    <property type="entry name" value="STEROL DESATURASE-RELATED PROTEIN"/>
    <property type="match status" value="1"/>
</dbReference>
<evidence type="ECO:0000256" key="5">
    <source>
        <dbReference type="ARBA" id="ARBA00023098"/>
    </source>
</evidence>
<dbReference type="InterPro" id="IPR006694">
    <property type="entry name" value="Fatty_acid_hydroxylase"/>
</dbReference>
<gene>
    <name evidence="9" type="ORF">Pan216_00410</name>
</gene>
<name>A0A518AWW3_9BACT</name>
<keyword evidence="5" id="KW-0443">Lipid metabolism</keyword>
<keyword evidence="2 7" id="KW-0812">Transmembrane</keyword>
<feature type="transmembrane region" description="Helical" evidence="7">
    <location>
        <begin position="76"/>
        <end position="100"/>
    </location>
</feature>
<keyword evidence="3 7" id="KW-1133">Transmembrane helix</keyword>
<evidence type="ECO:0000259" key="8">
    <source>
        <dbReference type="Pfam" id="PF04116"/>
    </source>
</evidence>
<evidence type="ECO:0000313" key="9">
    <source>
        <dbReference type="EMBL" id="QDU59214.1"/>
    </source>
</evidence>
<dbReference type="GO" id="GO:0005506">
    <property type="term" value="F:iron ion binding"/>
    <property type="evidence" value="ECO:0007669"/>
    <property type="project" value="InterPro"/>
</dbReference>
<feature type="transmembrane region" description="Helical" evidence="7">
    <location>
        <begin position="43"/>
        <end position="64"/>
    </location>
</feature>
<dbReference type="AlphaFoldDB" id="A0A518AWW3"/>
<dbReference type="PANTHER" id="PTHR21624:SF1">
    <property type="entry name" value="ALKYLGLYCEROL MONOOXYGENASE"/>
    <property type="match status" value="1"/>
</dbReference>
<dbReference type="Pfam" id="PF04116">
    <property type="entry name" value="FA_hydroxylase"/>
    <property type="match status" value="1"/>
</dbReference>
<feature type="domain" description="Fatty acid hydroxylase" evidence="8">
    <location>
        <begin position="86"/>
        <end position="220"/>
    </location>
</feature>
<dbReference type="GO" id="GO:0012505">
    <property type="term" value="C:endomembrane system"/>
    <property type="evidence" value="ECO:0007669"/>
    <property type="project" value="UniProtKB-SubCell"/>
</dbReference>
<dbReference type="KEGG" id="knv:Pan216_00410"/>
<dbReference type="InterPro" id="IPR051689">
    <property type="entry name" value="Sterol_desaturase/TMEM195"/>
</dbReference>
<dbReference type="GO" id="GO:0050479">
    <property type="term" value="F:glyceryl-ether monooxygenase activity"/>
    <property type="evidence" value="ECO:0007669"/>
    <property type="project" value="TreeGrafter"/>
</dbReference>